<sequence>MRETEIKKDGIHEYYYKHEYSHQLKWRGHYKKGVKNGVVEIFHWKHGHLVRREHW</sequence>
<accession>A0A382VKK5</accession>
<gene>
    <name evidence="1" type="ORF">METZ01_LOCUS399930</name>
</gene>
<organism evidence="1">
    <name type="scientific">marine metagenome</name>
    <dbReference type="NCBI Taxonomy" id="408172"/>
    <lineage>
        <taxon>unclassified sequences</taxon>
        <taxon>metagenomes</taxon>
        <taxon>ecological metagenomes</taxon>
    </lineage>
</organism>
<protein>
    <submittedName>
        <fullName evidence="1">Uncharacterized protein</fullName>
    </submittedName>
</protein>
<reference evidence="1" key="1">
    <citation type="submission" date="2018-05" db="EMBL/GenBank/DDBJ databases">
        <authorList>
            <person name="Lanie J.A."/>
            <person name="Ng W.-L."/>
            <person name="Kazmierczak K.M."/>
            <person name="Andrzejewski T.M."/>
            <person name="Davidsen T.M."/>
            <person name="Wayne K.J."/>
            <person name="Tettelin H."/>
            <person name="Glass J.I."/>
            <person name="Rusch D."/>
            <person name="Podicherti R."/>
            <person name="Tsui H.-C.T."/>
            <person name="Winkler M.E."/>
        </authorList>
    </citation>
    <scope>NUCLEOTIDE SEQUENCE</scope>
</reference>
<dbReference type="AlphaFoldDB" id="A0A382VKK5"/>
<feature type="non-terminal residue" evidence="1">
    <location>
        <position position="55"/>
    </location>
</feature>
<name>A0A382VKK5_9ZZZZ</name>
<evidence type="ECO:0000313" key="1">
    <source>
        <dbReference type="EMBL" id="SVD47076.1"/>
    </source>
</evidence>
<proteinExistence type="predicted"/>
<dbReference type="EMBL" id="UINC01152737">
    <property type="protein sequence ID" value="SVD47076.1"/>
    <property type="molecule type" value="Genomic_DNA"/>
</dbReference>